<accession>A0ACC6PC32</accession>
<gene>
    <name evidence="1" type="ORF">WKI47_11095</name>
</gene>
<sequence length="286" mass="31837">MRKIVSIQISSAEADYFRDFLPNLSDPLPPGTIGLTAEADGAFAGTALAISHPRSGVGSISVLHVPEAFRNLGVGERLLYEAERQLAETGCRVVRVTLTQRQGEPCLEKDFLHKRGYISGSLQIRSYTLRSADHMQQRWLQRLRLPQGARLKPLLSVTPQEREQLEQISSMIPAGLYPFEEERLLHPQYSTLLQVNGQIAGWLGVQRLASNLLSLRSLYVKPGYGVHGSGLALFAEVNRLHGLTEHFAHLMLSVPGDNTELLRLADRKLAPHASKIKSVIRLEKRL</sequence>
<keyword evidence="2" id="KW-1185">Reference proteome</keyword>
<evidence type="ECO:0000313" key="1">
    <source>
        <dbReference type="EMBL" id="MEJ8304439.1"/>
    </source>
</evidence>
<dbReference type="EMBL" id="JBBKAR010000033">
    <property type="protein sequence ID" value="MEJ8304439.1"/>
    <property type="molecule type" value="Genomic_DNA"/>
</dbReference>
<keyword evidence="1" id="KW-0808">Transferase</keyword>
<comment type="caution">
    <text evidence="1">The sequence shown here is derived from an EMBL/GenBank/DDBJ whole genome shotgun (WGS) entry which is preliminary data.</text>
</comment>
<evidence type="ECO:0000313" key="2">
    <source>
        <dbReference type="Proteomes" id="UP001380953"/>
    </source>
</evidence>
<keyword evidence="1" id="KW-0012">Acyltransferase</keyword>
<dbReference type="EC" id="2.3.1.-" evidence="1"/>
<protein>
    <submittedName>
        <fullName evidence="1">GNAT family N-acetyltransferase</fullName>
        <ecNumber evidence="1">2.3.1.-</ecNumber>
    </submittedName>
</protein>
<proteinExistence type="predicted"/>
<organism evidence="1 2">
    <name type="scientific">Saccharibacillus sacchari</name>
    <dbReference type="NCBI Taxonomy" id="456493"/>
    <lineage>
        <taxon>Bacteria</taxon>
        <taxon>Bacillati</taxon>
        <taxon>Bacillota</taxon>
        <taxon>Bacilli</taxon>
        <taxon>Bacillales</taxon>
        <taxon>Paenibacillaceae</taxon>
        <taxon>Saccharibacillus</taxon>
    </lineage>
</organism>
<dbReference type="Proteomes" id="UP001380953">
    <property type="component" value="Unassembled WGS sequence"/>
</dbReference>
<name>A0ACC6PC32_9BACL</name>
<reference evidence="1" key="1">
    <citation type="submission" date="2024-03" db="EMBL/GenBank/DDBJ databases">
        <title>Whole genome sequecning of epiphytes from Marcgravia umbellata leaves.</title>
        <authorList>
            <person name="Kumar G."/>
            <person name="Savka M.A."/>
        </authorList>
    </citation>
    <scope>NUCLEOTIDE SEQUENCE</scope>
    <source>
        <strain evidence="1">RIT_BL5</strain>
    </source>
</reference>